<evidence type="ECO:0000256" key="3">
    <source>
        <dbReference type="ARBA" id="ARBA00022827"/>
    </source>
</evidence>
<dbReference type="InterPro" id="IPR001433">
    <property type="entry name" value="OxRdtase_FAD/NAD-bd"/>
</dbReference>
<dbReference type="SUPFAM" id="SSF63380">
    <property type="entry name" value="Riboflavin synthase domain-like"/>
    <property type="match status" value="1"/>
</dbReference>
<dbReference type="InterPro" id="IPR017927">
    <property type="entry name" value="FAD-bd_FR_type"/>
</dbReference>
<dbReference type="InterPro" id="IPR015701">
    <property type="entry name" value="FNR"/>
</dbReference>
<protein>
    <recommendedName>
        <fullName evidence="6">FAD-binding FR-type domain-containing protein</fullName>
    </recommendedName>
</protein>
<proteinExistence type="predicted"/>
<organism evidence="7">
    <name type="scientific">marine metagenome</name>
    <dbReference type="NCBI Taxonomy" id="408172"/>
    <lineage>
        <taxon>unclassified sequences</taxon>
        <taxon>metagenomes</taxon>
        <taxon>ecological metagenomes</taxon>
    </lineage>
</organism>
<dbReference type="SUPFAM" id="SSF52343">
    <property type="entry name" value="Ferredoxin reductase-like, C-terminal NADP-linked domain"/>
    <property type="match status" value="1"/>
</dbReference>
<dbReference type="AlphaFoldDB" id="A0A381VWQ1"/>
<keyword evidence="2" id="KW-0285">Flavoprotein</keyword>
<evidence type="ECO:0000256" key="5">
    <source>
        <dbReference type="ARBA" id="ARBA00023002"/>
    </source>
</evidence>
<keyword evidence="3" id="KW-0274">FAD</keyword>
<dbReference type="GO" id="GO:0016491">
    <property type="term" value="F:oxidoreductase activity"/>
    <property type="evidence" value="ECO:0007669"/>
    <property type="project" value="UniProtKB-KW"/>
</dbReference>
<accession>A0A381VWQ1</accession>
<gene>
    <name evidence="7" type="ORF">METZ01_LOCUS96931</name>
</gene>
<feature type="non-terminal residue" evidence="7">
    <location>
        <position position="1"/>
    </location>
</feature>
<dbReference type="PROSITE" id="PS51384">
    <property type="entry name" value="FAD_FR"/>
    <property type="match status" value="1"/>
</dbReference>
<dbReference type="Pfam" id="PF00175">
    <property type="entry name" value="NAD_binding_1"/>
    <property type="match status" value="1"/>
</dbReference>
<dbReference type="EMBL" id="UINC01009857">
    <property type="protein sequence ID" value="SVA44077.1"/>
    <property type="molecule type" value="Genomic_DNA"/>
</dbReference>
<dbReference type="Gene3D" id="3.40.50.80">
    <property type="entry name" value="Nucleotide-binding domain of ferredoxin-NADP reductase (FNR) module"/>
    <property type="match status" value="1"/>
</dbReference>
<evidence type="ECO:0000256" key="1">
    <source>
        <dbReference type="ARBA" id="ARBA00001974"/>
    </source>
</evidence>
<dbReference type="Gene3D" id="2.40.30.10">
    <property type="entry name" value="Translation factors"/>
    <property type="match status" value="1"/>
</dbReference>
<dbReference type="InterPro" id="IPR001709">
    <property type="entry name" value="Flavoprot_Pyr_Nucl_cyt_Rdtase"/>
</dbReference>
<evidence type="ECO:0000259" key="6">
    <source>
        <dbReference type="PROSITE" id="PS51384"/>
    </source>
</evidence>
<evidence type="ECO:0000313" key="7">
    <source>
        <dbReference type="EMBL" id="SVA44077.1"/>
    </source>
</evidence>
<comment type="cofactor">
    <cofactor evidence="1">
        <name>FAD</name>
        <dbReference type="ChEBI" id="CHEBI:57692"/>
    </cofactor>
</comment>
<dbReference type="InterPro" id="IPR039261">
    <property type="entry name" value="FNR_nucleotide-bd"/>
</dbReference>
<feature type="domain" description="FAD-binding FR-type" evidence="6">
    <location>
        <begin position="27"/>
        <end position="161"/>
    </location>
</feature>
<evidence type="ECO:0000256" key="2">
    <source>
        <dbReference type="ARBA" id="ARBA00022630"/>
    </source>
</evidence>
<dbReference type="InterPro" id="IPR017938">
    <property type="entry name" value="Riboflavin_synthase-like_b-brl"/>
</dbReference>
<dbReference type="PRINTS" id="PR00371">
    <property type="entry name" value="FPNCR"/>
</dbReference>
<keyword evidence="4" id="KW-0521">NADP</keyword>
<evidence type="ECO:0000256" key="4">
    <source>
        <dbReference type="ARBA" id="ARBA00022857"/>
    </source>
</evidence>
<sequence length="330" mass="37768">VYRFLSQPDSLQLDPAPEIAVNLYNKKKTFVAQVVDKYRISHASSPNHCWHVILDIKGSEMAGKYRVGQSLGVFPDGRFNNHKFNHVHQSLTNQVRLYSIASACWGDDWHGNTVSLCVKRELGEDAETGELVMGSTSNFICDAQPGDSINVTGPVGRSFLLPEDPLNYHYVLVATGTGIAPYRGMIIELFNQGFEGEVWLIFGVPYSTDIMYDDAFTYFSERHPNFHYHTAISREKRNAKGERFYVQDALEENQGQLAPLLEKPNCLMYLCGLKGMEYGVYPWLYRIKSNLVALPEDMALDQIEKLPRDAREWIRIERSRDKKRLLKETY</sequence>
<dbReference type="PANTHER" id="PTHR43314">
    <property type="match status" value="1"/>
</dbReference>
<reference evidence="7" key="1">
    <citation type="submission" date="2018-05" db="EMBL/GenBank/DDBJ databases">
        <authorList>
            <person name="Lanie J.A."/>
            <person name="Ng W.-L."/>
            <person name="Kazmierczak K.M."/>
            <person name="Andrzejewski T.M."/>
            <person name="Davidsen T.M."/>
            <person name="Wayne K.J."/>
            <person name="Tettelin H."/>
            <person name="Glass J.I."/>
            <person name="Rusch D."/>
            <person name="Podicherti R."/>
            <person name="Tsui H.-C.T."/>
            <person name="Winkler M.E."/>
        </authorList>
    </citation>
    <scope>NUCLEOTIDE SEQUENCE</scope>
</reference>
<name>A0A381VWQ1_9ZZZZ</name>
<dbReference type="PIRSF" id="PIRSF000361">
    <property type="entry name" value="Frd-NADP+_RD"/>
    <property type="match status" value="1"/>
</dbReference>
<keyword evidence="5" id="KW-0560">Oxidoreductase</keyword>